<dbReference type="PANTHER" id="PTHR42877">
    <property type="entry name" value="L-ORNITHINE N(5)-MONOOXYGENASE-RELATED"/>
    <property type="match status" value="1"/>
</dbReference>
<dbReference type="InterPro" id="IPR036188">
    <property type="entry name" value="FAD/NAD-bd_sf"/>
</dbReference>
<comment type="cofactor">
    <cofactor evidence="1">
        <name>FAD</name>
        <dbReference type="ChEBI" id="CHEBI:57692"/>
    </cofactor>
</comment>
<evidence type="ECO:0000313" key="6">
    <source>
        <dbReference type="EMBL" id="KAB8075243.1"/>
    </source>
</evidence>
<evidence type="ECO:0000256" key="3">
    <source>
        <dbReference type="ARBA" id="ARBA00022630"/>
    </source>
</evidence>
<accession>A0A5N5X365</accession>
<dbReference type="SUPFAM" id="SSF51905">
    <property type="entry name" value="FAD/NAD(P)-binding domain"/>
    <property type="match status" value="2"/>
</dbReference>
<evidence type="ECO:0000256" key="4">
    <source>
        <dbReference type="ARBA" id="ARBA00022827"/>
    </source>
</evidence>
<sequence length="534" mass="60588">MEQQNITPSAFIPRPLKVVVIGAGISGIQFAHDVMTRMSKIDLQIYEKNPEAGGTWFENRYPGCACDVPSHSYQYSWAPNPSWSKSYAPAAEICTYLDAVIDQHDLRKFMRFNHRCVSAIWSEDSSQWTTTFRHEVSHEKTVVQSDVLIYAVGRLNNYQIPLFKGRDKFKGQVLHTAAWPDDVTAHGKSVAVLGNGASGIQCVAGLRSEAKEIFNFARHPTWLGPGPFVEDRAYDEQEKVNFKRNPQAYHDYCMKLETVMSQAFEMLWKGTPTSKALQRRAKFLIKSNIEDPELQQKLTPEFTPGCRRWTPGEQYIAAIQQPNVHLVQDHVAALTKHGVRTDAGDDYMCDVVVCATGFSPYSPRFSVVGRDGIALSDCWGRGGPCESYMAAMVAHFPNFFVFHPPNCPINGSAFPGIERTADYIIRILTRLQTDRLRSVSVRPEAQREFNRWVQSQMSDMVWSDTCKSWYGKIVVPWPGTTIHYYAATEIIRWEEFDLVFEVPAHRYLSFGNGITEDGFSPDSIPWVRGPESWN</sequence>
<comment type="similarity">
    <text evidence="2">Belongs to the FAD-binding monooxygenase family.</text>
</comment>
<protein>
    <recommendedName>
        <fullName evidence="8">L-ornithine N(5)-oxygenase</fullName>
    </recommendedName>
</protein>
<dbReference type="AlphaFoldDB" id="A0A5N5X365"/>
<proteinExistence type="inferred from homology"/>
<evidence type="ECO:0000256" key="2">
    <source>
        <dbReference type="ARBA" id="ARBA00010139"/>
    </source>
</evidence>
<name>A0A5N5X365_9EURO</name>
<dbReference type="Pfam" id="PF00743">
    <property type="entry name" value="FMO-like"/>
    <property type="match status" value="1"/>
</dbReference>
<gene>
    <name evidence="6" type="ORF">BDV29DRAFT_190352</name>
</gene>
<reference evidence="6 7" key="1">
    <citation type="submission" date="2019-04" db="EMBL/GenBank/DDBJ databases">
        <title>Friends and foes A comparative genomics study of 23 Aspergillus species from section Flavi.</title>
        <authorList>
            <consortium name="DOE Joint Genome Institute"/>
            <person name="Kjaerbolling I."/>
            <person name="Vesth T."/>
            <person name="Frisvad J.C."/>
            <person name="Nybo J.L."/>
            <person name="Theobald S."/>
            <person name="Kildgaard S."/>
            <person name="Isbrandt T."/>
            <person name="Kuo A."/>
            <person name="Sato A."/>
            <person name="Lyhne E.K."/>
            <person name="Kogle M.E."/>
            <person name="Wiebenga A."/>
            <person name="Kun R.S."/>
            <person name="Lubbers R.J."/>
            <person name="Makela M.R."/>
            <person name="Barry K."/>
            <person name="Chovatia M."/>
            <person name="Clum A."/>
            <person name="Daum C."/>
            <person name="Haridas S."/>
            <person name="He G."/>
            <person name="LaButti K."/>
            <person name="Lipzen A."/>
            <person name="Mondo S."/>
            <person name="Riley R."/>
            <person name="Salamov A."/>
            <person name="Simmons B.A."/>
            <person name="Magnuson J.K."/>
            <person name="Henrissat B."/>
            <person name="Mortensen U.H."/>
            <person name="Larsen T.O."/>
            <person name="Devries R.P."/>
            <person name="Grigoriev I.V."/>
            <person name="Machida M."/>
            <person name="Baker S.E."/>
            <person name="Andersen M.R."/>
        </authorList>
    </citation>
    <scope>NUCLEOTIDE SEQUENCE [LARGE SCALE GENOMIC DNA]</scope>
    <source>
        <strain evidence="6 7">CBS 151.66</strain>
    </source>
</reference>
<dbReference type="PANTHER" id="PTHR42877:SF7">
    <property type="entry name" value="FLAVIN-BINDING MONOOXYGENASE-RELATED"/>
    <property type="match status" value="1"/>
</dbReference>
<evidence type="ECO:0008006" key="8">
    <source>
        <dbReference type="Google" id="ProtNLM"/>
    </source>
</evidence>
<dbReference type="InterPro" id="IPR020946">
    <property type="entry name" value="Flavin_mOase-like"/>
</dbReference>
<dbReference type="EMBL" id="ML732197">
    <property type="protein sequence ID" value="KAB8075243.1"/>
    <property type="molecule type" value="Genomic_DNA"/>
</dbReference>
<keyword evidence="4" id="KW-0274">FAD</keyword>
<dbReference type="Proteomes" id="UP000326565">
    <property type="component" value="Unassembled WGS sequence"/>
</dbReference>
<dbReference type="GO" id="GO:0050660">
    <property type="term" value="F:flavin adenine dinucleotide binding"/>
    <property type="evidence" value="ECO:0007669"/>
    <property type="project" value="InterPro"/>
</dbReference>
<evidence type="ECO:0000256" key="1">
    <source>
        <dbReference type="ARBA" id="ARBA00001974"/>
    </source>
</evidence>
<dbReference type="OrthoDB" id="74360at2759"/>
<dbReference type="Gene3D" id="3.50.50.60">
    <property type="entry name" value="FAD/NAD(P)-binding domain"/>
    <property type="match status" value="2"/>
</dbReference>
<keyword evidence="5" id="KW-0560">Oxidoreductase</keyword>
<keyword evidence="7" id="KW-1185">Reference proteome</keyword>
<evidence type="ECO:0000313" key="7">
    <source>
        <dbReference type="Proteomes" id="UP000326565"/>
    </source>
</evidence>
<keyword evidence="3" id="KW-0285">Flavoprotein</keyword>
<dbReference type="GO" id="GO:0004499">
    <property type="term" value="F:N,N-dimethylaniline monooxygenase activity"/>
    <property type="evidence" value="ECO:0007669"/>
    <property type="project" value="InterPro"/>
</dbReference>
<organism evidence="6 7">
    <name type="scientific">Aspergillus leporis</name>
    <dbReference type="NCBI Taxonomy" id="41062"/>
    <lineage>
        <taxon>Eukaryota</taxon>
        <taxon>Fungi</taxon>
        <taxon>Dikarya</taxon>
        <taxon>Ascomycota</taxon>
        <taxon>Pezizomycotina</taxon>
        <taxon>Eurotiomycetes</taxon>
        <taxon>Eurotiomycetidae</taxon>
        <taxon>Eurotiales</taxon>
        <taxon>Aspergillaceae</taxon>
        <taxon>Aspergillus</taxon>
        <taxon>Aspergillus subgen. Circumdati</taxon>
    </lineage>
</organism>
<dbReference type="GO" id="GO:0050661">
    <property type="term" value="F:NADP binding"/>
    <property type="evidence" value="ECO:0007669"/>
    <property type="project" value="InterPro"/>
</dbReference>
<evidence type="ECO:0000256" key="5">
    <source>
        <dbReference type="ARBA" id="ARBA00023002"/>
    </source>
</evidence>
<dbReference type="InterPro" id="IPR051209">
    <property type="entry name" value="FAD-bind_Monooxygenase_sf"/>
</dbReference>